<reference evidence="1 2" key="1">
    <citation type="submission" date="2018-09" db="EMBL/GenBank/DDBJ databases">
        <title>Genomic investigation of the strawberry pathogen Phytophthora fragariae indicates pathogenicity is determined by transcriptional variation in three key races.</title>
        <authorList>
            <person name="Adams T.M."/>
            <person name="Armitage A.D."/>
            <person name="Sobczyk M.K."/>
            <person name="Bates H.J."/>
            <person name="Dunwell J.M."/>
            <person name="Nellist C.F."/>
            <person name="Harrison R.J."/>
        </authorList>
    </citation>
    <scope>NUCLEOTIDE SEQUENCE [LARGE SCALE GENOMIC DNA]</scope>
    <source>
        <strain evidence="1 2">SCRP249</strain>
    </source>
</reference>
<comment type="caution">
    <text evidence="1">The sequence shown here is derived from an EMBL/GenBank/DDBJ whole genome shotgun (WGS) entry which is preliminary data.</text>
</comment>
<evidence type="ECO:0000313" key="2">
    <source>
        <dbReference type="Proteomes" id="UP000429607"/>
    </source>
</evidence>
<dbReference type="Proteomes" id="UP000429607">
    <property type="component" value="Unassembled WGS sequence"/>
</dbReference>
<proteinExistence type="predicted"/>
<accession>A0A6A3MNJ7</accession>
<protein>
    <submittedName>
        <fullName evidence="1">Uncharacterized protein</fullName>
    </submittedName>
</protein>
<dbReference type="AlphaFoldDB" id="A0A6A3MNJ7"/>
<gene>
    <name evidence="1" type="ORF">PR001_g11155</name>
</gene>
<evidence type="ECO:0000313" key="1">
    <source>
        <dbReference type="EMBL" id="KAE9030835.1"/>
    </source>
</evidence>
<sequence>MFRAPLNNLIRILLRLLRKVLKELFQRRHLRKQLGQSRKLDEFDSDNFWMRYDVTSFSLQMTVKISVLAVTIGENMWFYTMCSAYAEAGVRGSETSFVCASCSHTKKAGVTLCNKARRLEHGSSLTCNEAWHQSSKYGMAIPSAMQDKMRFVNKRRLVAVRETDEE</sequence>
<name>A0A6A3MNJ7_9STRA</name>
<organism evidence="1 2">
    <name type="scientific">Phytophthora rubi</name>
    <dbReference type="NCBI Taxonomy" id="129364"/>
    <lineage>
        <taxon>Eukaryota</taxon>
        <taxon>Sar</taxon>
        <taxon>Stramenopiles</taxon>
        <taxon>Oomycota</taxon>
        <taxon>Peronosporomycetes</taxon>
        <taxon>Peronosporales</taxon>
        <taxon>Peronosporaceae</taxon>
        <taxon>Phytophthora</taxon>
    </lineage>
</organism>
<dbReference type="EMBL" id="QXFV01000678">
    <property type="protein sequence ID" value="KAE9030835.1"/>
    <property type="molecule type" value="Genomic_DNA"/>
</dbReference>